<dbReference type="AlphaFoldDB" id="A0A0D8HGF9"/>
<organism evidence="1 2">
    <name type="scientific">Acidithrix ferrooxidans</name>
    <dbReference type="NCBI Taxonomy" id="1280514"/>
    <lineage>
        <taxon>Bacteria</taxon>
        <taxon>Bacillati</taxon>
        <taxon>Actinomycetota</taxon>
        <taxon>Acidimicrobiia</taxon>
        <taxon>Acidimicrobiales</taxon>
        <taxon>Acidimicrobiaceae</taxon>
        <taxon>Acidithrix</taxon>
    </lineage>
</organism>
<evidence type="ECO:0000313" key="2">
    <source>
        <dbReference type="Proteomes" id="UP000032360"/>
    </source>
</evidence>
<comment type="caution">
    <text evidence="1">The sequence shown here is derived from an EMBL/GenBank/DDBJ whole genome shotgun (WGS) entry which is preliminary data.</text>
</comment>
<evidence type="ECO:0000313" key="1">
    <source>
        <dbReference type="EMBL" id="KJF17013.1"/>
    </source>
</evidence>
<gene>
    <name evidence="1" type="ORF">AXFE_21480</name>
</gene>
<dbReference type="EMBL" id="JXYS01000068">
    <property type="protein sequence ID" value="KJF17013.1"/>
    <property type="molecule type" value="Genomic_DNA"/>
</dbReference>
<keyword evidence="2" id="KW-1185">Reference proteome</keyword>
<protein>
    <submittedName>
        <fullName evidence="1">Uncharacterized protein</fullName>
    </submittedName>
</protein>
<sequence>MNTMSFMAGDIIRMQKRIKTDLAARLQLKFYK</sequence>
<proteinExistence type="predicted"/>
<reference evidence="1 2" key="1">
    <citation type="submission" date="2015-01" db="EMBL/GenBank/DDBJ databases">
        <title>Draft genome of the acidophilic iron oxidizer Acidithrix ferrooxidans strain Py-F3.</title>
        <authorList>
            <person name="Poehlein A."/>
            <person name="Eisen S."/>
            <person name="Schloemann M."/>
            <person name="Johnson B.D."/>
            <person name="Daniel R."/>
            <person name="Muehling M."/>
        </authorList>
    </citation>
    <scope>NUCLEOTIDE SEQUENCE [LARGE SCALE GENOMIC DNA]</scope>
    <source>
        <strain evidence="1 2">Py-F3</strain>
    </source>
</reference>
<name>A0A0D8HGF9_9ACTN</name>
<accession>A0A0D8HGF9</accession>
<dbReference type="Proteomes" id="UP000032360">
    <property type="component" value="Unassembled WGS sequence"/>
</dbReference>